<proteinExistence type="predicted"/>
<accession>A0ACB8UXP7</accession>
<name>A0ACB8UXP7_9EURO</name>
<reference evidence="1" key="1">
    <citation type="journal article" date="2022" name="bioRxiv">
        <title>Population genetic analysis of Ophidiomyces ophidiicola, the causative agent of snake fungal disease, indicates recent introductions to the USA.</title>
        <authorList>
            <person name="Ladner J.T."/>
            <person name="Palmer J.M."/>
            <person name="Ettinger C.L."/>
            <person name="Stajich J.E."/>
            <person name="Farrell T.M."/>
            <person name="Glorioso B.M."/>
            <person name="Lawson B."/>
            <person name="Price S.J."/>
            <person name="Stengle A.G."/>
            <person name="Grear D.A."/>
            <person name="Lorch J.M."/>
        </authorList>
    </citation>
    <scope>NUCLEOTIDE SEQUENCE</scope>
    <source>
        <strain evidence="1">NWHC 24266-5</strain>
    </source>
</reference>
<dbReference type="EMBL" id="JALBCA010000041">
    <property type="protein sequence ID" value="KAI2387170.1"/>
    <property type="molecule type" value="Genomic_DNA"/>
</dbReference>
<evidence type="ECO:0000313" key="1">
    <source>
        <dbReference type="EMBL" id="KAI2387170.1"/>
    </source>
</evidence>
<gene>
    <name evidence="1" type="ORF">LOY88_003192</name>
</gene>
<comment type="caution">
    <text evidence="1">The sequence shown here is derived from an EMBL/GenBank/DDBJ whole genome shotgun (WGS) entry which is preliminary data.</text>
</comment>
<organism evidence="1">
    <name type="scientific">Ophidiomyces ophidiicola</name>
    <dbReference type="NCBI Taxonomy" id="1387563"/>
    <lineage>
        <taxon>Eukaryota</taxon>
        <taxon>Fungi</taxon>
        <taxon>Dikarya</taxon>
        <taxon>Ascomycota</taxon>
        <taxon>Pezizomycotina</taxon>
        <taxon>Eurotiomycetes</taxon>
        <taxon>Eurotiomycetidae</taxon>
        <taxon>Onygenales</taxon>
        <taxon>Onygenaceae</taxon>
        <taxon>Ophidiomyces</taxon>
    </lineage>
</organism>
<protein>
    <submittedName>
        <fullName evidence="1">Uncharacterized protein</fullName>
    </submittedName>
</protein>
<sequence length="763" mass="86324">MESTYRPSFAGHKRKIGDAESLEEESYRPAFGSQKFARASSRSPSPPAAMNPASRPSWRNQNTSSPKPGGNSFAARMMAKMGYVEGQGLGSTGQGILNPVEHVLRPQGIGLGAVKEKSQQARDEAKREAARRGEVLEDSSDEERRARQKRKEKRRLEGGSRSGTSTPKGPPKPRYRTAREIEADTVGLEIPNVLKSLIDATGTEHKLLTSTAGLMTQVEFVNADESEALKLARKARNDLEGFADEWKGLQERKKYTELEEAQIVEEIDTVQKKIDRLSLFNSSVQGLTGIDPEDSLDARWEQTTKQLEDTYTQYQDAAEEFGLSEIAVAAIHPLFRQSMEQWEPLSQPDYLTTHLKRLKAIMAPKKPEIEEEFVVRQTTTPYETLIYTVWLPRVRTVLLNDWDVRDSGPATSLIAAWKDVIPQFVLSSVLDQVIVPKLSTALKEWKPRKSKRSNGSSEYFPWFLFDWLSYLDDQHTDPTAPTGIFSDAKRKFRSVLDKLNLNKGIMNGIDMWKDVLGPEFDTALRNHLLPRLARHLRDNFEVNPQDQDLTAFENALQWKPYFKSNVMALLLCAEFFPKWHATLHLWLTSDPNYEEVGQWFTWWKSQIPEELNALDDIAKEWNRGLEMMNLALDLGEKAKTELPAPVANKEQQDLQKEIHGMHHHIPKEPPPKAPSKGRPREEATFKDIVEEWCADEGILMVPLREAHVQSGLPLFRLTASVNGKGGVQVYLKGDVIWAQNKKSKDVWEPIGLGSGLIARAEGK</sequence>